<evidence type="ECO:0000259" key="1">
    <source>
        <dbReference type="PROSITE" id="PS51464"/>
    </source>
</evidence>
<dbReference type="InterPro" id="IPR046348">
    <property type="entry name" value="SIS_dom_sf"/>
</dbReference>
<dbReference type="EMBL" id="MBFT01000323">
    <property type="protein sequence ID" value="PVU93402.1"/>
    <property type="molecule type" value="Genomic_DNA"/>
</dbReference>
<dbReference type="Pfam" id="PF01380">
    <property type="entry name" value="SIS"/>
    <property type="match status" value="1"/>
</dbReference>
<accession>A0A2T9YM55</accession>
<dbReference type="InterPro" id="IPR001347">
    <property type="entry name" value="SIS_dom"/>
</dbReference>
<dbReference type="STRING" id="61424.A0A2T9YM55"/>
<organism evidence="3 4">
    <name type="scientific">Furculomyces boomerangus</name>
    <dbReference type="NCBI Taxonomy" id="61424"/>
    <lineage>
        <taxon>Eukaryota</taxon>
        <taxon>Fungi</taxon>
        <taxon>Fungi incertae sedis</taxon>
        <taxon>Zoopagomycota</taxon>
        <taxon>Kickxellomycotina</taxon>
        <taxon>Harpellomycetes</taxon>
        <taxon>Harpellales</taxon>
        <taxon>Harpellaceae</taxon>
        <taxon>Furculomyces</taxon>
    </lineage>
</organism>
<sequence length="354" mass="38901">MNKNLNKKQLESSVEDAVSMLYKTSQSISKMAEGLRNNPTGYQQALKYLYKASKNGNKVIITGVGKSFKIGQKIAATLTSTGTVALAMHSTEAVHGDLGVLRPGDVVIAISYSGKSEELIQTISHIHNIREKNAKNSQKPHKHKSYLQERSSIDFINNQLSNTKIHGSNSSVTLKYSPDSIYELGDQNDIDSESSEGINFLYNRKTPYSSSETSDRDFETCSSDETLETNSNYIANELPTVETDYKEEKISNYFSQTDDSVIYKNLVRNKQKVPTIPIISICGDENSPLAKLSDVWLDASVECEASNNVPAPTISTSVALALGDVICMSLMDMISFGNSEFKLCHPGGNLGRIL</sequence>
<proteinExistence type="predicted"/>
<evidence type="ECO:0000313" key="3">
    <source>
        <dbReference type="EMBL" id="PVU93402.1"/>
    </source>
</evidence>
<keyword evidence="4" id="KW-1185">Reference proteome</keyword>
<dbReference type="GO" id="GO:0097367">
    <property type="term" value="F:carbohydrate derivative binding"/>
    <property type="evidence" value="ECO:0007669"/>
    <property type="project" value="InterPro"/>
</dbReference>
<dbReference type="AlphaFoldDB" id="A0A2T9YM55"/>
<reference evidence="3 4" key="1">
    <citation type="journal article" date="2018" name="MBio">
        <title>Comparative Genomics Reveals the Core Gene Toolbox for the Fungus-Insect Symbiosis.</title>
        <authorList>
            <person name="Wang Y."/>
            <person name="Stata M."/>
            <person name="Wang W."/>
            <person name="Stajich J.E."/>
            <person name="White M.M."/>
            <person name="Moncalvo J.M."/>
        </authorList>
    </citation>
    <scope>NUCLEOTIDE SEQUENCE [LARGE SCALE GENOMIC DNA]</scope>
    <source>
        <strain evidence="3 4">AUS-77-4</strain>
    </source>
</reference>
<feature type="domain" description="SIS" evidence="1">
    <location>
        <begin position="49"/>
        <end position="135"/>
    </location>
</feature>
<comment type="caution">
    <text evidence="3">The sequence shown here is derived from an EMBL/GenBank/DDBJ whole genome shotgun (WGS) entry which is preliminary data.</text>
</comment>
<evidence type="ECO:0000313" key="4">
    <source>
        <dbReference type="Proteomes" id="UP000245699"/>
    </source>
</evidence>
<dbReference type="SUPFAM" id="SSF53697">
    <property type="entry name" value="SIS domain"/>
    <property type="match status" value="2"/>
</dbReference>
<name>A0A2T9YM55_9FUNG</name>
<gene>
    <name evidence="3" type="ORF">BB559_003308</name>
    <name evidence="2" type="ORF">BB559_007249</name>
</gene>
<dbReference type="GO" id="GO:1901135">
    <property type="term" value="P:carbohydrate derivative metabolic process"/>
    <property type="evidence" value="ECO:0007669"/>
    <property type="project" value="InterPro"/>
</dbReference>
<dbReference type="PROSITE" id="PS51464">
    <property type="entry name" value="SIS"/>
    <property type="match status" value="1"/>
</dbReference>
<dbReference type="PANTHER" id="PTHR38418:SF2">
    <property type="entry name" value="SUGAR ISOMERASE, KPSF_GUTQ (AFU_ORTHOLOGUE AFUA_6G08860)"/>
    <property type="match status" value="1"/>
</dbReference>
<evidence type="ECO:0000313" key="2">
    <source>
        <dbReference type="EMBL" id="PVU85029.1"/>
    </source>
</evidence>
<dbReference type="Proteomes" id="UP000245699">
    <property type="component" value="Unassembled WGS sequence"/>
</dbReference>
<dbReference type="PANTHER" id="PTHR38418">
    <property type="entry name" value="SUGAR ISOMERASE, KPSF/GUTQ (AFU_ORTHOLOGUE AFUA_6G08860)"/>
    <property type="match status" value="1"/>
</dbReference>
<dbReference type="Gene3D" id="3.40.50.10490">
    <property type="entry name" value="Glucose-6-phosphate isomerase like protein, domain 1"/>
    <property type="match status" value="2"/>
</dbReference>
<dbReference type="EMBL" id="MBFT01001171">
    <property type="protein sequence ID" value="PVU85029.1"/>
    <property type="molecule type" value="Genomic_DNA"/>
</dbReference>
<protein>
    <recommendedName>
        <fullName evidence="1">SIS domain-containing protein</fullName>
    </recommendedName>
</protein>
<dbReference type="OrthoDB" id="1872003at2759"/>